<proteinExistence type="predicted"/>
<dbReference type="Proteomes" id="UP000245252">
    <property type="component" value="Unassembled WGS sequence"/>
</dbReference>
<dbReference type="GO" id="GO:0006355">
    <property type="term" value="P:regulation of DNA-templated transcription"/>
    <property type="evidence" value="ECO:0007669"/>
    <property type="project" value="InterPro"/>
</dbReference>
<dbReference type="SUPFAM" id="SSF47598">
    <property type="entry name" value="Ribbon-helix-helix"/>
    <property type="match status" value="1"/>
</dbReference>
<sequence>MKGARQLPQQIIRLPLDVKAFVDEQSERYGSSQNSEIVRALRERMDRVQREEMPAPAGE</sequence>
<keyword evidence="3" id="KW-1185">Reference proteome</keyword>
<dbReference type="Gene3D" id="1.10.1220.10">
    <property type="entry name" value="Met repressor-like"/>
    <property type="match status" value="1"/>
</dbReference>
<evidence type="ECO:0000313" key="2">
    <source>
        <dbReference type="EMBL" id="PWE57162.1"/>
    </source>
</evidence>
<evidence type="ECO:0000259" key="1">
    <source>
        <dbReference type="Pfam" id="PF03869"/>
    </source>
</evidence>
<dbReference type="InterPro" id="IPR005569">
    <property type="entry name" value="Arc_DNA-bd_dom"/>
</dbReference>
<dbReference type="GO" id="GO:0003677">
    <property type="term" value="F:DNA binding"/>
    <property type="evidence" value="ECO:0007669"/>
    <property type="project" value="UniProtKB-KW"/>
</dbReference>
<dbReference type="Pfam" id="PF03869">
    <property type="entry name" value="Arc"/>
    <property type="match status" value="1"/>
</dbReference>
<dbReference type="RefSeq" id="WP_109457265.1">
    <property type="nucleotide sequence ID" value="NZ_QFBC01000002.1"/>
</dbReference>
<dbReference type="EMBL" id="QFBC01000002">
    <property type="protein sequence ID" value="PWE57162.1"/>
    <property type="molecule type" value="Genomic_DNA"/>
</dbReference>
<keyword evidence="2" id="KW-0238">DNA-binding</keyword>
<comment type="caution">
    <text evidence="2">The sequence shown here is derived from an EMBL/GenBank/DDBJ whole genome shotgun (WGS) entry which is preliminary data.</text>
</comment>
<dbReference type="OrthoDB" id="7924582at2"/>
<gene>
    <name evidence="2" type="ORF">DEM27_05840</name>
</gene>
<evidence type="ECO:0000313" key="3">
    <source>
        <dbReference type="Proteomes" id="UP000245252"/>
    </source>
</evidence>
<accession>A0A2U2DV33</accession>
<dbReference type="InterPro" id="IPR013321">
    <property type="entry name" value="Arc_rbn_hlx_hlx"/>
</dbReference>
<dbReference type="AlphaFoldDB" id="A0A2U2DV33"/>
<name>A0A2U2DV33_9HYPH</name>
<protein>
    <submittedName>
        <fullName evidence="2">DNA-binding protein</fullName>
    </submittedName>
</protein>
<dbReference type="InterPro" id="IPR010985">
    <property type="entry name" value="Ribbon_hlx_hlx"/>
</dbReference>
<organism evidence="2 3">
    <name type="scientific">Metarhizobium album</name>
    <dbReference type="NCBI Taxonomy" id="2182425"/>
    <lineage>
        <taxon>Bacteria</taxon>
        <taxon>Pseudomonadati</taxon>
        <taxon>Pseudomonadota</taxon>
        <taxon>Alphaproteobacteria</taxon>
        <taxon>Hyphomicrobiales</taxon>
        <taxon>Rhizobiaceae</taxon>
        <taxon>Metarhizobium</taxon>
    </lineage>
</organism>
<reference evidence="2 3" key="1">
    <citation type="submission" date="2018-05" db="EMBL/GenBank/DDBJ databases">
        <title>The draft genome of strain NS-104.</title>
        <authorList>
            <person name="Hang P."/>
            <person name="Jiang J."/>
        </authorList>
    </citation>
    <scope>NUCLEOTIDE SEQUENCE [LARGE SCALE GENOMIC DNA]</scope>
    <source>
        <strain evidence="2 3">NS-104</strain>
    </source>
</reference>
<feature type="domain" description="Arc-like DNA binding" evidence="1">
    <location>
        <begin position="4"/>
        <end position="43"/>
    </location>
</feature>